<feature type="compositionally biased region" description="Low complexity" evidence="6">
    <location>
        <begin position="35"/>
        <end position="50"/>
    </location>
</feature>
<comment type="caution">
    <text evidence="9">The sequence shown here is derived from an EMBL/GenBank/DDBJ whole genome shotgun (WGS) entry which is preliminary data.</text>
</comment>
<evidence type="ECO:0000313" key="10">
    <source>
        <dbReference type="Proteomes" id="UP000324996"/>
    </source>
</evidence>
<dbReference type="Proteomes" id="UP000324996">
    <property type="component" value="Unassembled WGS sequence"/>
</dbReference>
<proteinExistence type="inferred from homology"/>
<keyword evidence="4" id="KW-1015">Disulfide bond</keyword>
<feature type="signal peptide" evidence="7">
    <location>
        <begin position="1"/>
        <end position="29"/>
    </location>
</feature>
<evidence type="ECO:0000256" key="1">
    <source>
        <dbReference type="ARBA" id="ARBA00005791"/>
    </source>
</evidence>
<dbReference type="PANTHER" id="PTHR13887">
    <property type="entry name" value="GLUTATHIONE S-TRANSFERASE KAPPA"/>
    <property type="match status" value="1"/>
</dbReference>
<keyword evidence="2 7" id="KW-0732">Signal</keyword>
<keyword evidence="3" id="KW-0560">Oxidoreductase</keyword>
<dbReference type="PROSITE" id="PS51257">
    <property type="entry name" value="PROKAR_LIPOPROTEIN"/>
    <property type="match status" value="1"/>
</dbReference>
<keyword evidence="5" id="KW-0676">Redox-active center</keyword>
<dbReference type="GO" id="GO:0016491">
    <property type="term" value="F:oxidoreductase activity"/>
    <property type="evidence" value="ECO:0007669"/>
    <property type="project" value="UniProtKB-KW"/>
</dbReference>
<dbReference type="SUPFAM" id="SSF52833">
    <property type="entry name" value="Thioredoxin-like"/>
    <property type="match status" value="1"/>
</dbReference>
<evidence type="ECO:0000256" key="3">
    <source>
        <dbReference type="ARBA" id="ARBA00023002"/>
    </source>
</evidence>
<reference evidence="9 10" key="1">
    <citation type="submission" date="2019-09" db="EMBL/GenBank/DDBJ databases">
        <title>NBRP : Genome information of microbial organism related human and environment.</title>
        <authorList>
            <person name="Hattori M."/>
            <person name="Oshima K."/>
            <person name="Inaba H."/>
            <person name="Suda W."/>
            <person name="Sakamoto M."/>
            <person name="Iino T."/>
            <person name="Kitahara M."/>
            <person name="Oshida Y."/>
            <person name="Iida T."/>
            <person name="Kudo T."/>
            <person name="Itoh T."/>
            <person name="Ohkuma M."/>
        </authorList>
    </citation>
    <scope>NUCLEOTIDE SEQUENCE [LARGE SCALE GENOMIC DNA]</scope>
    <source>
        <strain evidence="9 10">Q-1</strain>
    </source>
</reference>
<feature type="region of interest" description="Disordered" evidence="6">
    <location>
        <begin position="32"/>
        <end position="60"/>
    </location>
</feature>
<evidence type="ECO:0000256" key="7">
    <source>
        <dbReference type="SAM" id="SignalP"/>
    </source>
</evidence>
<dbReference type="InterPro" id="IPR012336">
    <property type="entry name" value="Thioredoxin-like_fold"/>
</dbReference>
<evidence type="ECO:0000256" key="2">
    <source>
        <dbReference type="ARBA" id="ARBA00022729"/>
    </source>
</evidence>
<feature type="domain" description="Thioredoxin-like fold" evidence="8">
    <location>
        <begin position="78"/>
        <end position="248"/>
    </location>
</feature>
<evidence type="ECO:0000313" key="9">
    <source>
        <dbReference type="EMBL" id="GER03720.1"/>
    </source>
</evidence>
<dbReference type="Gene3D" id="1.10.40.110">
    <property type="match status" value="1"/>
</dbReference>
<evidence type="ECO:0000256" key="6">
    <source>
        <dbReference type="SAM" id="MobiDB-lite"/>
    </source>
</evidence>
<dbReference type="Pfam" id="PF13462">
    <property type="entry name" value="Thioredoxin_4"/>
    <property type="match status" value="1"/>
</dbReference>
<dbReference type="Gene3D" id="3.40.30.10">
    <property type="entry name" value="Glutaredoxin"/>
    <property type="match status" value="1"/>
</dbReference>
<protein>
    <recommendedName>
        <fullName evidence="8">Thioredoxin-like fold domain-containing protein</fullName>
    </recommendedName>
</protein>
<evidence type="ECO:0000259" key="8">
    <source>
        <dbReference type="Pfam" id="PF13462"/>
    </source>
</evidence>
<comment type="similarity">
    <text evidence="1">Belongs to the thioredoxin family. DsbA subfamily.</text>
</comment>
<dbReference type="RefSeq" id="WP_052371088.1">
    <property type="nucleotide sequence ID" value="NZ_BKCN01000005.1"/>
</dbReference>
<evidence type="ECO:0000256" key="4">
    <source>
        <dbReference type="ARBA" id="ARBA00023157"/>
    </source>
</evidence>
<organism evidence="9 10">
    <name type="scientific">Iodidimonas nitroreducens</name>
    <dbReference type="NCBI Taxonomy" id="1236968"/>
    <lineage>
        <taxon>Bacteria</taxon>
        <taxon>Pseudomonadati</taxon>
        <taxon>Pseudomonadota</taxon>
        <taxon>Alphaproteobacteria</taxon>
        <taxon>Iodidimonadales</taxon>
        <taxon>Iodidimonadaceae</taxon>
        <taxon>Iodidimonas</taxon>
    </lineage>
</organism>
<dbReference type="PANTHER" id="PTHR13887:SF14">
    <property type="entry name" value="DISULFIDE BOND FORMATION PROTEIN D"/>
    <property type="match status" value="1"/>
</dbReference>
<evidence type="ECO:0000256" key="5">
    <source>
        <dbReference type="ARBA" id="ARBA00023284"/>
    </source>
</evidence>
<dbReference type="AlphaFoldDB" id="A0A5A7N8J5"/>
<name>A0A5A7N8J5_9PROT</name>
<accession>A0A5A7N8J5</accession>
<feature type="chain" id="PRO_5023146812" description="Thioredoxin-like fold domain-containing protein" evidence="7">
    <location>
        <begin position="30"/>
        <end position="250"/>
    </location>
</feature>
<sequence length="250" mass="27182">MKHNLKQFGAYKRGAALSILALMAATLSACGNENEPSQSSSSKAESPAQSTASASGDGPNYLDVITTDTASEKGFALGGVAMGNPDAPVTIIEYASLTCPHCAAFHKDVLPGLKENFIQSGKVRYVFYNYVMNRIDLAASSISRCFGPERFFPLSDLFFSRQREWLANARDQGQVIDDMAALVRRAGISRTEFDQCLAERDLQQHLVEMTSGGQARWQITGTPTIIVDGKKRGAEAQNYEGLAKMINDEL</sequence>
<dbReference type="InterPro" id="IPR036249">
    <property type="entry name" value="Thioredoxin-like_sf"/>
</dbReference>
<gene>
    <name evidence="9" type="ORF">JCM17846_14020</name>
</gene>
<dbReference type="EMBL" id="BKCN01000005">
    <property type="protein sequence ID" value="GER03720.1"/>
    <property type="molecule type" value="Genomic_DNA"/>
</dbReference>
<keyword evidence="10" id="KW-1185">Reference proteome</keyword>